<dbReference type="GO" id="GO:0046688">
    <property type="term" value="P:response to copper ion"/>
    <property type="evidence" value="ECO:0007669"/>
    <property type="project" value="InterPro"/>
</dbReference>
<evidence type="ECO:0000256" key="1">
    <source>
        <dbReference type="ARBA" id="ARBA00004196"/>
    </source>
</evidence>
<dbReference type="InterPro" id="IPR007348">
    <property type="entry name" value="CopC_dom"/>
</dbReference>
<evidence type="ECO:0000313" key="10">
    <source>
        <dbReference type="Proteomes" id="UP000325243"/>
    </source>
</evidence>
<keyword evidence="6" id="KW-1133">Transmembrane helix</keyword>
<comment type="subcellular location">
    <subcellularLocation>
        <location evidence="1">Cell envelope</location>
    </subcellularLocation>
</comment>
<gene>
    <name evidence="9" type="ORF">FYC51_11090</name>
</gene>
<dbReference type="RefSeq" id="WP_148733586.1">
    <property type="nucleotide sequence ID" value="NZ_VSSB01000001.1"/>
</dbReference>
<name>A0A5S4V8B5_9MICO</name>
<keyword evidence="3 7" id="KW-0732">Signal</keyword>
<dbReference type="Gene3D" id="2.60.40.1220">
    <property type="match status" value="1"/>
</dbReference>
<evidence type="ECO:0000256" key="7">
    <source>
        <dbReference type="SAM" id="SignalP"/>
    </source>
</evidence>
<dbReference type="GO" id="GO:0042597">
    <property type="term" value="C:periplasmic space"/>
    <property type="evidence" value="ECO:0007669"/>
    <property type="project" value="InterPro"/>
</dbReference>
<feature type="signal peptide" evidence="7">
    <location>
        <begin position="1"/>
        <end position="45"/>
    </location>
</feature>
<feature type="domain" description="CopC" evidence="8">
    <location>
        <begin position="46"/>
        <end position="139"/>
    </location>
</feature>
<dbReference type="AlphaFoldDB" id="A0A5S4V8B5"/>
<feature type="compositionally biased region" description="Low complexity" evidence="5">
    <location>
        <begin position="161"/>
        <end position="176"/>
    </location>
</feature>
<keyword evidence="4" id="KW-0186">Copper</keyword>
<dbReference type="Pfam" id="PF04234">
    <property type="entry name" value="CopC"/>
    <property type="match status" value="1"/>
</dbReference>
<accession>A0A5S4V8B5</accession>
<dbReference type="GO" id="GO:0005886">
    <property type="term" value="C:plasma membrane"/>
    <property type="evidence" value="ECO:0007669"/>
    <property type="project" value="TreeGrafter"/>
</dbReference>
<proteinExistence type="predicted"/>
<dbReference type="PANTHER" id="PTHR34820">
    <property type="entry name" value="INNER MEMBRANE PROTEIN YEBZ"/>
    <property type="match status" value="1"/>
</dbReference>
<dbReference type="GO" id="GO:0005507">
    <property type="term" value="F:copper ion binding"/>
    <property type="evidence" value="ECO:0007669"/>
    <property type="project" value="InterPro"/>
</dbReference>
<keyword evidence="10" id="KW-1185">Reference proteome</keyword>
<evidence type="ECO:0000256" key="4">
    <source>
        <dbReference type="ARBA" id="ARBA00023008"/>
    </source>
</evidence>
<dbReference type="Proteomes" id="UP000325243">
    <property type="component" value="Unassembled WGS sequence"/>
</dbReference>
<dbReference type="GO" id="GO:0006825">
    <property type="term" value="P:copper ion transport"/>
    <property type="evidence" value="ECO:0007669"/>
    <property type="project" value="InterPro"/>
</dbReference>
<dbReference type="InterPro" id="IPR032694">
    <property type="entry name" value="CopC/D"/>
</dbReference>
<dbReference type="SUPFAM" id="SSF81296">
    <property type="entry name" value="E set domains"/>
    <property type="match status" value="1"/>
</dbReference>
<organism evidence="9 10">
    <name type="scientific">Agromyces mariniharenae</name>
    <dbReference type="NCBI Taxonomy" id="2604423"/>
    <lineage>
        <taxon>Bacteria</taxon>
        <taxon>Bacillati</taxon>
        <taxon>Actinomycetota</taxon>
        <taxon>Actinomycetes</taxon>
        <taxon>Micrococcales</taxon>
        <taxon>Microbacteriaceae</taxon>
        <taxon>Agromyces</taxon>
    </lineage>
</organism>
<feature type="chain" id="PRO_5024288537" evidence="7">
    <location>
        <begin position="46"/>
        <end position="218"/>
    </location>
</feature>
<dbReference type="InterPro" id="IPR014755">
    <property type="entry name" value="Cu-Rt/internalin_Ig-like"/>
</dbReference>
<evidence type="ECO:0000259" key="8">
    <source>
        <dbReference type="Pfam" id="PF04234"/>
    </source>
</evidence>
<keyword evidence="6" id="KW-0472">Membrane</keyword>
<evidence type="ECO:0000313" key="9">
    <source>
        <dbReference type="EMBL" id="TYL54123.1"/>
    </source>
</evidence>
<dbReference type="EMBL" id="VSSB01000001">
    <property type="protein sequence ID" value="TYL54123.1"/>
    <property type="molecule type" value="Genomic_DNA"/>
</dbReference>
<keyword evidence="6" id="KW-0812">Transmembrane</keyword>
<feature type="region of interest" description="Disordered" evidence="5">
    <location>
        <begin position="151"/>
        <end position="185"/>
    </location>
</feature>
<comment type="caution">
    <text evidence="9">The sequence shown here is derived from an EMBL/GenBank/DDBJ whole genome shotgun (WGS) entry which is preliminary data.</text>
</comment>
<reference evidence="9 10" key="1">
    <citation type="submission" date="2019-08" db="EMBL/GenBank/DDBJ databases">
        <authorList>
            <person name="Hu J."/>
        </authorList>
    </citation>
    <scope>NUCLEOTIDE SEQUENCE [LARGE SCALE GENOMIC DNA]</scope>
    <source>
        <strain evidence="9 10">NEAU-184</strain>
    </source>
</reference>
<dbReference type="GO" id="GO:0030313">
    <property type="term" value="C:cell envelope"/>
    <property type="evidence" value="ECO:0007669"/>
    <property type="project" value="UniProtKB-SubCell"/>
</dbReference>
<evidence type="ECO:0000256" key="3">
    <source>
        <dbReference type="ARBA" id="ARBA00022729"/>
    </source>
</evidence>
<protein>
    <submittedName>
        <fullName evidence="9">Copper resistance protein CopC</fullName>
    </submittedName>
</protein>
<dbReference type="PANTHER" id="PTHR34820:SF4">
    <property type="entry name" value="INNER MEMBRANE PROTEIN YEBZ"/>
    <property type="match status" value="1"/>
</dbReference>
<feature type="transmembrane region" description="Helical" evidence="6">
    <location>
        <begin position="193"/>
        <end position="214"/>
    </location>
</feature>
<sequence>MMSATGAVPRSAARRRRATARLGRLAAVVAASAALAVLPALPASAHNYVVATTPAKGAVVTAQPGTVSLETNEALLDVEGGSVIQVQGPDGRYYGDGCAVVDGPVATTQTQLGEPGEYTVTWRVVSTDGHPISGTWAFTWQPVDGIALADGSDEPGACGDTSAAAEPEASAPASESEAPDETSDAASAAPLDALWIVGGVLLAAVAAIVTWLVVRRRA</sequence>
<dbReference type="InterPro" id="IPR014756">
    <property type="entry name" value="Ig_E-set"/>
</dbReference>
<evidence type="ECO:0000256" key="5">
    <source>
        <dbReference type="SAM" id="MobiDB-lite"/>
    </source>
</evidence>
<evidence type="ECO:0000256" key="6">
    <source>
        <dbReference type="SAM" id="Phobius"/>
    </source>
</evidence>
<keyword evidence="2" id="KW-0479">Metal-binding</keyword>
<evidence type="ECO:0000256" key="2">
    <source>
        <dbReference type="ARBA" id="ARBA00022723"/>
    </source>
</evidence>